<keyword evidence="1" id="KW-0732">Signal</keyword>
<dbReference type="EMBL" id="PVTQ01000016">
    <property type="protein sequence ID" value="PRY85347.1"/>
    <property type="molecule type" value="Genomic_DNA"/>
</dbReference>
<dbReference type="RefSeq" id="WP_106267535.1">
    <property type="nucleotide sequence ID" value="NZ_PVTQ01000016.1"/>
</dbReference>
<organism evidence="2 3">
    <name type="scientific">Donghicola tyrosinivorans</name>
    <dbReference type="NCBI Taxonomy" id="1652492"/>
    <lineage>
        <taxon>Bacteria</taxon>
        <taxon>Pseudomonadati</taxon>
        <taxon>Pseudomonadota</taxon>
        <taxon>Alphaproteobacteria</taxon>
        <taxon>Rhodobacterales</taxon>
        <taxon>Roseobacteraceae</taxon>
        <taxon>Donghicola</taxon>
    </lineage>
</organism>
<sequence length="116" mass="11850">MKKLIATTALIAAVAAPLAAQTQLESLVGANAGEYSTSQLAELYFAQNNDEDAPYFGGTSAATVSSKSSINPVAEAEFAQIAAQDGEDYGLNTVTVYGNAAVNDRAAAIFADIAAE</sequence>
<name>A0A2T0WF60_9RHOB</name>
<protein>
    <recommendedName>
        <fullName evidence="4">DUF4148 domain-containing protein</fullName>
    </recommendedName>
</protein>
<evidence type="ECO:0008006" key="4">
    <source>
        <dbReference type="Google" id="ProtNLM"/>
    </source>
</evidence>
<evidence type="ECO:0000313" key="2">
    <source>
        <dbReference type="EMBL" id="PRY85347.1"/>
    </source>
</evidence>
<evidence type="ECO:0000313" key="3">
    <source>
        <dbReference type="Proteomes" id="UP000238392"/>
    </source>
</evidence>
<reference evidence="2 3" key="1">
    <citation type="submission" date="2018-03" db="EMBL/GenBank/DDBJ databases">
        <title>Genomic Encyclopedia of Archaeal and Bacterial Type Strains, Phase II (KMG-II): from individual species to whole genera.</title>
        <authorList>
            <person name="Goeker M."/>
        </authorList>
    </citation>
    <scope>NUCLEOTIDE SEQUENCE [LARGE SCALE GENOMIC DNA]</scope>
    <source>
        <strain evidence="2 3">DSM 100212</strain>
    </source>
</reference>
<evidence type="ECO:0000256" key="1">
    <source>
        <dbReference type="SAM" id="SignalP"/>
    </source>
</evidence>
<accession>A0A2T0WF60</accession>
<gene>
    <name evidence="2" type="ORF">CLV74_1161</name>
</gene>
<proteinExistence type="predicted"/>
<feature type="chain" id="PRO_5015671652" description="DUF4148 domain-containing protein" evidence="1">
    <location>
        <begin position="20"/>
        <end position="116"/>
    </location>
</feature>
<dbReference type="AlphaFoldDB" id="A0A2T0WF60"/>
<dbReference type="Proteomes" id="UP000238392">
    <property type="component" value="Unassembled WGS sequence"/>
</dbReference>
<feature type="signal peptide" evidence="1">
    <location>
        <begin position="1"/>
        <end position="19"/>
    </location>
</feature>
<keyword evidence="3" id="KW-1185">Reference proteome</keyword>
<comment type="caution">
    <text evidence="2">The sequence shown here is derived from an EMBL/GenBank/DDBJ whole genome shotgun (WGS) entry which is preliminary data.</text>
</comment>